<proteinExistence type="predicted"/>
<accession>A0A2S0VNL0</accession>
<evidence type="ECO:0000313" key="2">
    <source>
        <dbReference type="Proteomes" id="UP000244441"/>
    </source>
</evidence>
<dbReference type="Pfam" id="PF07277">
    <property type="entry name" value="SapC"/>
    <property type="match status" value="1"/>
</dbReference>
<evidence type="ECO:0000313" key="1">
    <source>
        <dbReference type="EMBL" id="AWB65786.1"/>
    </source>
</evidence>
<dbReference type="AlphaFoldDB" id="A0A2S0VNL0"/>
<name>A0A2S0VNL0_9ALTE</name>
<organism evidence="1 2">
    <name type="scientific">Saccharobesus litoralis</name>
    <dbReference type="NCBI Taxonomy" id="2172099"/>
    <lineage>
        <taxon>Bacteria</taxon>
        <taxon>Pseudomonadati</taxon>
        <taxon>Pseudomonadota</taxon>
        <taxon>Gammaproteobacteria</taxon>
        <taxon>Alteromonadales</taxon>
        <taxon>Alteromonadaceae</taxon>
        <taxon>Saccharobesus</taxon>
    </lineage>
</organism>
<keyword evidence="2" id="KW-1185">Reference proteome</keyword>
<sequence length="240" mass="27206">MTDLKPEQLDPKKHSQIYIDTTHYDTPNNHVNSCVVTVAELANLVHEYPIFITKNNHSGLFQLSALFGLKSGENLYLQDNSWRAKYLPMEILRRPIQLAQDENDPQKATFALDMNSPQINNQTGERLFTDNGAPTDYLQRIQTMFSQLISSSQQTQKILQTAAQYDLIEPVELNIKFEGQEQPVLGGLYSVKAENLNTLTGEALETCHKTGVLQICHLLLITATHLDKLVQWANERNKAQ</sequence>
<dbReference type="EMBL" id="CP026604">
    <property type="protein sequence ID" value="AWB65786.1"/>
    <property type="molecule type" value="Genomic_DNA"/>
</dbReference>
<dbReference type="RefSeq" id="WP_108601861.1">
    <property type="nucleotide sequence ID" value="NZ_CP026604.1"/>
</dbReference>
<dbReference type="InterPro" id="IPR010836">
    <property type="entry name" value="SapC"/>
</dbReference>
<protein>
    <recommendedName>
        <fullName evidence="3">SapC protein</fullName>
    </recommendedName>
</protein>
<reference evidence="1 2" key="1">
    <citation type="submission" date="2018-01" db="EMBL/GenBank/DDBJ databases">
        <title>Genome sequence of a Cantenovulum-like bacteria.</title>
        <authorList>
            <person name="Tan W.R."/>
            <person name="Lau N.-S."/>
            <person name="Go F."/>
            <person name="Amirul A.-A.A."/>
        </authorList>
    </citation>
    <scope>NUCLEOTIDE SEQUENCE [LARGE SCALE GENOMIC DNA]</scope>
    <source>
        <strain evidence="1 2">CCB-QB4</strain>
    </source>
</reference>
<dbReference type="KEGG" id="cate:C2869_04740"/>
<dbReference type="Proteomes" id="UP000244441">
    <property type="component" value="Chromosome"/>
</dbReference>
<evidence type="ECO:0008006" key="3">
    <source>
        <dbReference type="Google" id="ProtNLM"/>
    </source>
</evidence>
<gene>
    <name evidence="1" type="ORF">C2869_04740</name>
</gene>
<dbReference type="OrthoDB" id="9806524at2"/>